<dbReference type="AlphaFoldDB" id="A0AAD6T204"/>
<gene>
    <name evidence="2" type="ORF">C8F04DRAFT_1181418</name>
</gene>
<protein>
    <submittedName>
        <fullName evidence="2">Uncharacterized protein</fullName>
    </submittedName>
</protein>
<accession>A0AAD6T204</accession>
<dbReference type="Proteomes" id="UP001218188">
    <property type="component" value="Unassembled WGS sequence"/>
</dbReference>
<comment type="caution">
    <text evidence="2">The sequence shown here is derived from an EMBL/GenBank/DDBJ whole genome shotgun (WGS) entry which is preliminary data.</text>
</comment>
<keyword evidence="3" id="KW-1185">Reference proteome</keyword>
<dbReference type="EMBL" id="JARJCM010000043">
    <property type="protein sequence ID" value="KAJ7036408.1"/>
    <property type="molecule type" value="Genomic_DNA"/>
</dbReference>
<proteinExistence type="predicted"/>
<evidence type="ECO:0000256" key="1">
    <source>
        <dbReference type="SAM" id="MobiDB-lite"/>
    </source>
</evidence>
<evidence type="ECO:0000313" key="2">
    <source>
        <dbReference type="EMBL" id="KAJ7036408.1"/>
    </source>
</evidence>
<feature type="compositionally biased region" description="Basic and acidic residues" evidence="1">
    <location>
        <begin position="143"/>
        <end position="153"/>
    </location>
</feature>
<reference evidence="2" key="1">
    <citation type="submission" date="2023-03" db="EMBL/GenBank/DDBJ databases">
        <title>Massive genome expansion in bonnet fungi (Mycena s.s.) driven by repeated elements and novel gene families across ecological guilds.</title>
        <authorList>
            <consortium name="Lawrence Berkeley National Laboratory"/>
            <person name="Harder C.B."/>
            <person name="Miyauchi S."/>
            <person name="Viragh M."/>
            <person name="Kuo A."/>
            <person name="Thoen E."/>
            <person name="Andreopoulos B."/>
            <person name="Lu D."/>
            <person name="Skrede I."/>
            <person name="Drula E."/>
            <person name="Henrissat B."/>
            <person name="Morin E."/>
            <person name="Kohler A."/>
            <person name="Barry K."/>
            <person name="LaButti K."/>
            <person name="Morin E."/>
            <person name="Salamov A."/>
            <person name="Lipzen A."/>
            <person name="Mereny Z."/>
            <person name="Hegedus B."/>
            <person name="Baldrian P."/>
            <person name="Stursova M."/>
            <person name="Weitz H."/>
            <person name="Taylor A."/>
            <person name="Grigoriev I.V."/>
            <person name="Nagy L.G."/>
            <person name="Martin F."/>
            <person name="Kauserud H."/>
        </authorList>
    </citation>
    <scope>NUCLEOTIDE SEQUENCE</scope>
    <source>
        <strain evidence="2">CBHHK200</strain>
    </source>
</reference>
<name>A0AAD6T204_9AGAR</name>
<evidence type="ECO:0000313" key="3">
    <source>
        <dbReference type="Proteomes" id="UP001218188"/>
    </source>
</evidence>
<organism evidence="2 3">
    <name type="scientific">Mycena alexandri</name>
    <dbReference type="NCBI Taxonomy" id="1745969"/>
    <lineage>
        <taxon>Eukaryota</taxon>
        <taxon>Fungi</taxon>
        <taxon>Dikarya</taxon>
        <taxon>Basidiomycota</taxon>
        <taxon>Agaricomycotina</taxon>
        <taxon>Agaricomycetes</taxon>
        <taxon>Agaricomycetidae</taxon>
        <taxon>Agaricales</taxon>
        <taxon>Marasmiineae</taxon>
        <taxon>Mycenaceae</taxon>
        <taxon>Mycena</taxon>
    </lineage>
</organism>
<sequence length="619" mass="69498">MAEASVIGVKHLFRFETLINVLESENSTVVEFLEAVELLRAEFPEVRPWLSWWILPGNSSMIFPAMQTMPAELRAKLPNSTNASESGHWLLYRAVGHGFDLWEGIRCLYRFRREAEMLYAAITAGQVDAKCQGTKPRPKSRINWHENNGRAPDTRERLATIQKIEDEFNARNLTLNDAERWKACNSAPPFPNATPPPLINSTPPTPLMLQSYKWEANSCFIDAPLETYFRAFIAMGDGVRGDLLRKIRADAPNTGLRDVFEHLWLRGLLSGAIIAPKSTAQPSKEKLGHALVAGQLNVMRLISTKWDGGEFTPGMPGCSRTWLNQMITMDTTKGIEKYFGIVHTLRYTCVAAHSTAQVHTEISVENGMHHGDVFLAHHHLPVGSYTPSLSDYLTHSIPRERHGTSLANTWYPLHLLAEPIRCSHSSCNAGETTLTSISTGWPLILRIDPIIRSCNMAFDADMQDMFCPLPLNLGDVEYTLIARVLYIGPKSVDSIGHYLTKTRVKNNTYLYNDLQHGGSLNELGPLHLLEDHDPNTSFVVYLRTSRASKTSRTVAEINTDFEQIPVRPRVTIEITDDDDEIAQMLIDGATSPWRGATRSLTWGDLPTRLPHLLRPRSTM</sequence>
<feature type="region of interest" description="Disordered" evidence="1">
    <location>
        <begin position="130"/>
        <end position="153"/>
    </location>
</feature>